<evidence type="ECO:0000313" key="10">
    <source>
        <dbReference type="Proteomes" id="UP001066276"/>
    </source>
</evidence>
<dbReference type="InterPro" id="IPR013783">
    <property type="entry name" value="Ig-like_fold"/>
</dbReference>
<gene>
    <name evidence="9" type="ORF">NDU88_000391</name>
</gene>
<dbReference type="PANTHER" id="PTHR19343:SF2">
    <property type="entry name" value="T-CELL RECEPTOR BETA CHAIN V REGION E1"/>
    <property type="match status" value="1"/>
</dbReference>
<keyword evidence="6" id="KW-1279">T cell receptor</keyword>
<protein>
    <recommendedName>
        <fullName evidence="8">Immunoglobulin V-set domain-containing protein</fullName>
    </recommendedName>
</protein>
<evidence type="ECO:0000256" key="3">
    <source>
        <dbReference type="ARBA" id="ARBA00023130"/>
    </source>
</evidence>
<dbReference type="Pfam" id="PF07686">
    <property type="entry name" value="V-set"/>
    <property type="match status" value="1"/>
</dbReference>
<evidence type="ECO:0000256" key="7">
    <source>
        <dbReference type="SAM" id="SignalP"/>
    </source>
</evidence>
<dbReference type="PANTHER" id="PTHR19343">
    <property type="entry name" value="T CELL RECEPTOR ALPHA VARIABLE 1-2"/>
    <property type="match status" value="1"/>
</dbReference>
<dbReference type="GO" id="GO:0002250">
    <property type="term" value="P:adaptive immune response"/>
    <property type="evidence" value="ECO:0007669"/>
    <property type="project" value="UniProtKB-KW"/>
</dbReference>
<evidence type="ECO:0000256" key="4">
    <source>
        <dbReference type="ARBA" id="ARBA00023170"/>
    </source>
</evidence>
<proteinExistence type="predicted"/>
<evidence type="ECO:0000256" key="2">
    <source>
        <dbReference type="ARBA" id="ARBA00022859"/>
    </source>
</evidence>
<name>A0AAV7P9J9_PLEWA</name>
<dbReference type="InterPro" id="IPR051006">
    <property type="entry name" value="TCR_variable_domain"/>
</dbReference>
<keyword evidence="1 7" id="KW-0732">Signal</keyword>
<evidence type="ECO:0000256" key="1">
    <source>
        <dbReference type="ARBA" id="ARBA00022729"/>
    </source>
</evidence>
<dbReference type="AlphaFoldDB" id="A0AAV7P9J9"/>
<dbReference type="InterPro" id="IPR013106">
    <property type="entry name" value="Ig_V-set"/>
</dbReference>
<feature type="domain" description="Immunoglobulin V-set" evidence="8">
    <location>
        <begin position="25"/>
        <end position="121"/>
    </location>
</feature>
<dbReference type="GO" id="GO:0042605">
    <property type="term" value="F:peptide antigen binding"/>
    <property type="evidence" value="ECO:0007669"/>
    <property type="project" value="TreeGrafter"/>
</dbReference>
<keyword evidence="10" id="KW-1185">Reference proteome</keyword>
<feature type="chain" id="PRO_5043787366" description="Immunoglobulin V-set domain-containing protein" evidence="7">
    <location>
        <begin position="18"/>
        <end position="143"/>
    </location>
</feature>
<keyword evidence="2" id="KW-0391">Immunity</keyword>
<comment type="caution">
    <text evidence="9">The sequence shown here is derived from an EMBL/GenBank/DDBJ whole genome shotgun (WGS) entry which is preliminary data.</text>
</comment>
<dbReference type="InterPro" id="IPR036179">
    <property type="entry name" value="Ig-like_dom_sf"/>
</dbReference>
<sequence>MRSLLLHSAGFFLCVLGFEGTFVEQSPRNLAVRPRTTEVIRCSLKDKAYPWMSWYLQDANGQLENLFAMRTPGDKDKVVREGGTYEALRVDDMELTLRIENPSVSQIIYCTCSMAQRQIVVARQGRNSQLVSTWLWWSPEIAG</sequence>
<evidence type="ECO:0000256" key="5">
    <source>
        <dbReference type="ARBA" id="ARBA00023319"/>
    </source>
</evidence>
<evidence type="ECO:0000313" key="9">
    <source>
        <dbReference type="EMBL" id="KAJ1121880.1"/>
    </source>
</evidence>
<dbReference type="SUPFAM" id="SSF48726">
    <property type="entry name" value="Immunoglobulin"/>
    <property type="match status" value="1"/>
</dbReference>
<feature type="signal peptide" evidence="7">
    <location>
        <begin position="1"/>
        <end position="17"/>
    </location>
</feature>
<accession>A0AAV7P9J9</accession>
<dbReference type="Gene3D" id="2.60.40.10">
    <property type="entry name" value="Immunoglobulins"/>
    <property type="match status" value="1"/>
</dbReference>
<evidence type="ECO:0000256" key="6">
    <source>
        <dbReference type="ARBA" id="ARBA00043266"/>
    </source>
</evidence>
<keyword evidence="3" id="KW-1064">Adaptive immunity</keyword>
<dbReference type="Proteomes" id="UP001066276">
    <property type="component" value="Chromosome 7"/>
</dbReference>
<reference evidence="9" key="1">
    <citation type="journal article" date="2022" name="bioRxiv">
        <title>Sequencing and chromosome-scale assembly of the giantPleurodeles waltlgenome.</title>
        <authorList>
            <person name="Brown T."/>
            <person name="Elewa A."/>
            <person name="Iarovenko S."/>
            <person name="Subramanian E."/>
            <person name="Araus A.J."/>
            <person name="Petzold A."/>
            <person name="Susuki M."/>
            <person name="Suzuki K.-i.T."/>
            <person name="Hayashi T."/>
            <person name="Toyoda A."/>
            <person name="Oliveira C."/>
            <person name="Osipova E."/>
            <person name="Leigh N.D."/>
            <person name="Simon A."/>
            <person name="Yun M.H."/>
        </authorList>
    </citation>
    <scope>NUCLEOTIDE SEQUENCE</scope>
    <source>
        <strain evidence="9">20211129_DDA</strain>
        <tissue evidence="9">Liver</tissue>
    </source>
</reference>
<dbReference type="EMBL" id="JANPWB010000011">
    <property type="protein sequence ID" value="KAJ1121880.1"/>
    <property type="molecule type" value="Genomic_DNA"/>
</dbReference>
<dbReference type="GO" id="GO:0042101">
    <property type="term" value="C:T cell receptor complex"/>
    <property type="evidence" value="ECO:0007669"/>
    <property type="project" value="UniProtKB-KW"/>
</dbReference>
<keyword evidence="4" id="KW-0675">Receptor</keyword>
<evidence type="ECO:0000259" key="8">
    <source>
        <dbReference type="Pfam" id="PF07686"/>
    </source>
</evidence>
<keyword evidence="5" id="KW-0393">Immunoglobulin domain</keyword>
<organism evidence="9 10">
    <name type="scientific">Pleurodeles waltl</name>
    <name type="common">Iberian ribbed newt</name>
    <dbReference type="NCBI Taxonomy" id="8319"/>
    <lineage>
        <taxon>Eukaryota</taxon>
        <taxon>Metazoa</taxon>
        <taxon>Chordata</taxon>
        <taxon>Craniata</taxon>
        <taxon>Vertebrata</taxon>
        <taxon>Euteleostomi</taxon>
        <taxon>Amphibia</taxon>
        <taxon>Batrachia</taxon>
        <taxon>Caudata</taxon>
        <taxon>Salamandroidea</taxon>
        <taxon>Salamandridae</taxon>
        <taxon>Pleurodelinae</taxon>
        <taxon>Pleurodeles</taxon>
    </lineage>
</organism>